<evidence type="ECO:0000256" key="4">
    <source>
        <dbReference type="SAM" id="SignalP"/>
    </source>
</evidence>
<keyword evidence="3" id="KW-0378">Hydrolase</keyword>
<evidence type="ECO:0000256" key="3">
    <source>
        <dbReference type="ARBA" id="ARBA00022801"/>
    </source>
</evidence>
<feature type="domain" description="TNase-like" evidence="5">
    <location>
        <begin position="21"/>
        <end position="148"/>
    </location>
</feature>
<dbReference type="GO" id="GO:0016787">
    <property type="term" value="F:hydrolase activity"/>
    <property type="evidence" value="ECO:0007669"/>
    <property type="project" value="UniProtKB-KW"/>
</dbReference>
<feature type="signal peptide" evidence="4">
    <location>
        <begin position="1"/>
        <end position="20"/>
    </location>
</feature>
<dbReference type="Gene3D" id="2.40.50.90">
    <property type="match status" value="1"/>
</dbReference>
<comment type="caution">
    <text evidence="6">The sequence shown here is derived from an EMBL/GenBank/DDBJ whole genome shotgun (WGS) entry which is preliminary data.</text>
</comment>
<keyword evidence="2" id="KW-0255">Endonuclease</keyword>
<dbReference type="InterPro" id="IPR016071">
    <property type="entry name" value="Staphylococal_nuclease_OB-fold"/>
</dbReference>
<dbReference type="SMART" id="SM00318">
    <property type="entry name" value="SNc"/>
    <property type="match status" value="1"/>
</dbReference>
<dbReference type="AlphaFoldDB" id="A0A2R5FBH8"/>
<protein>
    <recommendedName>
        <fullName evidence="5">TNase-like domain-containing protein</fullName>
    </recommendedName>
</protein>
<organism evidence="6 7">
    <name type="scientific">Novimethylophilus kurashikiensis</name>
    <dbReference type="NCBI Taxonomy" id="1825523"/>
    <lineage>
        <taxon>Bacteria</taxon>
        <taxon>Pseudomonadati</taxon>
        <taxon>Pseudomonadota</taxon>
        <taxon>Betaproteobacteria</taxon>
        <taxon>Nitrosomonadales</taxon>
        <taxon>Methylophilaceae</taxon>
        <taxon>Novimethylophilus</taxon>
    </lineage>
</organism>
<evidence type="ECO:0000313" key="7">
    <source>
        <dbReference type="Proteomes" id="UP000245081"/>
    </source>
</evidence>
<accession>A0A2R5FBH8</accession>
<dbReference type="SUPFAM" id="SSF50199">
    <property type="entry name" value="Staphylococcal nuclease"/>
    <property type="match status" value="1"/>
</dbReference>
<evidence type="ECO:0000256" key="1">
    <source>
        <dbReference type="ARBA" id="ARBA00022722"/>
    </source>
</evidence>
<keyword evidence="1" id="KW-0540">Nuclease</keyword>
<dbReference type="PANTHER" id="PTHR12302">
    <property type="entry name" value="EBNA2 BINDING PROTEIN P100"/>
    <property type="match status" value="1"/>
</dbReference>
<dbReference type="GO" id="GO:0004519">
    <property type="term" value="F:endonuclease activity"/>
    <property type="evidence" value="ECO:0007669"/>
    <property type="project" value="UniProtKB-KW"/>
</dbReference>
<dbReference type="PROSITE" id="PS50830">
    <property type="entry name" value="TNASE_3"/>
    <property type="match status" value="1"/>
</dbReference>
<dbReference type="InterPro" id="IPR002071">
    <property type="entry name" value="Thermonucl_AS"/>
</dbReference>
<dbReference type="EMBL" id="BDOQ01000006">
    <property type="protein sequence ID" value="GBG14041.1"/>
    <property type="molecule type" value="Genomic_DNA"/>
</dbReference>
<evidence type="ECO:0000256" key="2">
    <source>
        <dbReference type="ARBA" id="ARBA00022759"/>
    </source>
</evidence>
<evidence type="ECO:0000313" key="6">
    <source>
        <dbReference type="EMBL" id="GBG14041.1"/>
    </source>
</evidence>
<gene>
    <name evidence="6" type="ORF">NMK_1598</name>
</gene>
<sequence length="173" mass="19727">MTMKYCLAACMLCFSLVAFGETIHGRITAVPDGDTLDLLTAGDVSMRVRVVGIDAPEKGQPFGRQAKAAMRELVWSREVVVDWAKRDRYGRLLGTVTVDGSDVGLAMLRSGWAWYYKQYERDLLLSQRMQYAEAESEARLHAIGLWVDFAPVPPWQWRRGSQKRHQDEPFLPY</sequence>
<keyword evidence="4" id="KW-0732">Signal</keyword>
<reference evidence="6 7" key="1">
    <citation type="journal article" date="2018" name="Environ. Microbiol.">
        <title>Isolation and genomic characterization of Novimethylophilus kurashikiensis gen. nov. sp. nov., a new lanthanide-dependent methylotrophic species of Methylophilaceae.</title>
        <authorList>
            <person name="Lv H."/>
            <person name="Sahin N."/>
            <person name="Tani A."/>
        </authorList>
    </citation>
    <scope>NUCLEOTIDE SEQUENCE [LARGE SCALE GENOMIC DNA]</scope>
    <source>
        <strain evidence="6 7">La2-4</strain>
    </source>
</reference>
<dbReference type="PANTHER" id="PTHR12302:SF3">
    <property type="entry name" value="SERINE_THREONINE-PROTEIN KINASE 31"/>
    <property type="match status" value="1"/>
</dbReference>
<dbReference type="InterPro" id="IPR035437">
    <property type="entry name" value="SNase_OB-fold_sf"/>
</dbReference>
<keyword evidence="7" id="KW-1185">Reference proteome</keyword>
<dbReference type="PROSITE" id="PS01123">
    <property type="entry name" value="TNASE_1"/>
    <property type="match status" value="1"/>
</dbReference>
<dbReference type="Pfam" id="PF00565">
    <property type="entry name" value="SNase"/>
    <property type="match status" value="1"/>
</dbReference>
<name>A0A2R5FBH8_9PROT</name>
<feature type="chain" id="PRO_5015322558" description="TNase-like domain-containing protein" evidence="4">
    <location>
        <begin position="21"/>
        <end position="173"/>
    </location>
</feature>
<dbReference type="Proteomes" id="UP000245081">
    <property type="component" value="Unassembled WGS sequence"/>
</dbReference>
<evidence type="ECO:0000259" key="5">
    <source>
        <dbReference type="PROSITE" id="PS50830"/>
    </source>
</evidence>
<proteinExistence type="predicted"/>
<dbReference type="GO" id="GO:0003676">
    <property type="term" value="F:nucleic acid binding"/>
    <property type="evidence" value="ECO:0007669"/>
    <property type="project" value="InterPro"/>
</dbReference>